<name>A0A0H3LS92_BORBR</name>
<dbReference type="KEGG" id="bbr:BB3646"/>
<gene>
    <name evidence="1" type="ordered locus">BB3646</name>
</gene>
<dbReference type="eggNOG" id="ENOG502Z7QA">
    <property type="taxonomic scope" value="Bacteria"/>
</dbReference>
<dbReference type="AlphaFoldDB" id="A0A0H3LS92"/>
<accession>A0A0H3LS92</accession>
<evidence type="ECO:0008006" key="3">
    <source>
        <dbReference type="Google" id="ProtNLM"/>
    </source>
</evidence>
<organism evidence="1 2">
    <name type="scientific">Bordetella bronchiseptica (strain ATCC BAA-588 / NCTC 13252 / RB50)</name>
    <name type="common">Alcaligenes bronchisepticus</name>
    <dbReference type="NCBI Taxonomy" id="257310"/>
    <lineage>
        <taxon>Bacteria</taxon>
        <taxon>Pseudomonadati</taxon>
        <taxon>Pseudomonadota</taxon>
        <taxon>Betaproteobacteria</taxon>
        <taxon>Burkholderiales</taxon>
        <taxon>Alcaligenaceae</taxon>
        <taxon>Bordetella</taxon>
    </lineage>
</organism>
<proteinExistence type="predicted"/>
<evidence type="ECO:0000313" key="2">
    <source>
        <dbReference type="Proteomes" id="UP000001027"/>
    </source>
</evidence>
<evidence type="ECO:0000313" key="1">
    <source>
        <dbReference type="EMBL" id="CAE35619.1"/>
    </source>
</evidence>
<protein>
    <recommendedName>
        <fullName evidence="3">DUF3102 domain-containing protein</fullName>
    </recommendedName>
</protein>
<dbReference type="Proteomes" id="UP000001027">
    <property type="component" value="Chromosome"/>
</dbReference>
<dbReference type="HOGENOM" id="CLU_058126_0_0_4"/>
<reference evidence="1 2" key="1">
    <citation type="journal article" date="2003" name="Nat. Genet.">
        <title>Comparative analysis of the genome sequences of Bordetella pertussis, Bordetella parapertussis and Bordetella bronchiseptica.</title>
        <authorList>
            <person name="Parkhill J."/>
            <person name="Sebaihia M."/>
            <person name="Preston A."/>
            <person name="Murphy L.D."/>
            <person name="Thomson N.R."/>
            <person name="Harris D.E."/>
            <person name="Holden M.T.G."/>
            <person name="Churcher C.M."/>
            <person name="Bentley S.D."/>
            <person name="Mungall K.L."/>
            <person name="Cerdeno-Tarraga A.-M."/>
            <person name="Temple L."/>
            <person name="James K.D."/>
            <person name="Harris B."/>
            <person name="Quail M.A."/>
            <person name="Achtman M."/>
            <person name="Atkin R."/>
            <person name="Baker S."/>
            <person name="Basham D."/>
            <person name="Bason N."/>
            <person name="Cherevach I."/>
            <person name="Chillingworth T."/>
            <person name="Collins M."/>
            <person name="Cronin A."/>
            <person name="Davis P."/>
            <person name="Doggett J."/>
            <person name="Feltwell T."/>
            <person name="Goble A."/>
            <person name="Hamlin N."/>
            <person name="Hauser H."/>
            <person name="Holroyd S."/>
            <person name="Jagels K."/>
            <person name="Leather S."/>
            <person name="Moule S."/>
            <person name="Norberczak H."/>
            <person name="O'Neil S."/>
            <person name="Ormond D."/>
            <person name="Price C."/>
            <person name="Rabbinowitsch E."/>
            <person name="Rutter S."/>
            <person name="Sanders M."/>
            <person name="Saunders D."/>
            <person name="Seeger K."/>
            <person name="Sharp S."/>
            <person name="Simmonds M."/>
            <person name="Skelton J."/>
            <person name="Squares R."/>
            <person name="Squares S."/>
            <person name="Stevens K."/>
            <person name="Unwin L."/>
            <person name="Whitehead S."/>
            <person name="Barrell B.G."/>
            <person name="Maskell D.J."/>
        </authorList>
    </citation>
    <scope>NUCLEOTIDE SEQUENCE [LARGE SCALE GENOMIC DNA]</scope>
    <source>
        <strain evidence="1 2">ATCC BAA-588 / NCTC 13252 / RB50</strain>
    </source>
</reference>
<dbReference type="EMBL" id="BX640448">
    <property type="protein sequence ID" value="CAE35619.1"/>
    <property type="molecule type" value="Genomic_DNA"/>
</dbReference>
<sequence>MARTKNIPAKDVIEPQIDGDALVAAQAAAAERSALVLKQFGDGLPYERSRLVNEARFYMAQSAEAMLEAGKRLILMKEHEPHGDFTSIVEAQLGMSVRTAQVMMQAAFKYLSPQLESKAQALALLGKTKLLELVTESDDELAALADGGTVAGLTLDEIDTMTSRELKAALREARDEGKAKDQLLADKNTKLDKMQADLGGLKRRIKATSPDEQAEQLRREFTAEAHAAEHSIRQALKDGIEKLQQHAAEAGQADTSHNTFIAASLATVRQALADLHTEFGLAEVAVSADTPAWVDEE</sequence>
<dbReference type="RefSeq" id="WP_010926909.1">
    <property type="nucleotide sequence ID" value="NC_002927.3"/>
</dbReference>